<proteinExistence type="predicted"/>
<dbReference type="InterPro" id="IPR016152">
    <property type="entry name" value="PTrfase/Anion_transptr"/>
</dbReference>
<dbReference type="Proteomes" id="UP001230220">
    <property type="component" value="Unassembled WGS sequence"/>
</dbReference>
<comment type="caution">
    <text evidence="12">The sequence shown here is derived from an EMBL/GenBank/DDBJ whole genome shotgun (WGS) entry which is preliminary data.</text>
</comment>
<evidence type="ECO:0000256" key="6">
    <source>
        <dbReference type="ARBA" id="ARBA00022683"/>
    </source>
</evidence>
<dbReference type="EMBL" id="JAUSUR010000001">
    <property type="protein sequence ID" value="MDQ0359867.1"/>
    <property type="molecule type" value="Genomic_DNA"/>
</dbReference>
<organism evidence="12 13">
    <name type="scientific">Breznakia pachnodae</name>
    <dbReference type="NCBI Taxonomy" id="265178"/>
    <lineage>
        <taxon>Bacteria</taxon>
        <taxon>Bacillati</taxon>
        <taxon>Bacillota</taxon>
        <taxon>Erysipelotrichia</taxon>
        <taxon>Erysipelotrichales</taxon>
        <taxon>Erysipelotrichaceae</taxon>
        <taxon>Breznakia</taxon>
    </lineage>
</organism>
<evidence type="ECO:0000256" key="2">
    <source>
        <dbReference type="ARBA" id="ARBA00022448"/>
    </source>
</evidence>
<comment type="subcellular location">
    <subcellularLocation>
        <location evidence="1">Cytoplasm</location>
    </subcellularLocation>
</comment>
<evidence type="ECO:0000313" key="13">
    <source>
        <dbReference type="Proteomes" id="UP001230220"/>
    </source>
</evidence>
<evidence type="ECO:0000256" key="8">
    <source>
        <dbReference type="ARBA" id="ARBA00037387"/>
    </source>
</evidence>
<evidence type="ECO:0000256" key="9">
    <source>
        <dbReference type="ARBA" id="ARBA00041175"/>
    </source>
</evidence>
<dbReference type="RefSeq" id="WP_307405344.1">
    <property type="nucleotide sequence ID" value="NZ_JAUSUR010000001.1"/>
</dbReference>
<sequence>MKDMLKLENVQIIDGVKDWVEAIHVGVQPLVDTGFVEPRYIDEIIKNTEKFGPYYVLCENLALLHASAEQGVIKKQLAITSLRNPVKFKPEGYDVRLLVTLAASDPESHLEAMQAISNIFSDQKRIDALVNAPTAEDIYEQFISAVNE</sequence>
<evidence type="ECO:0000256" key="10">
    <source>
        <dbReference type="ARBA" id="ARBA00042072"/>
    </source>
</evidence>
<evidence type="ECO:0000259" key="11">
    <source>
        <dbReference type="PROSITE" id="PS51094"/>
    </source>
</evidence>
<evidence type="ECO:0000256" key="3">
    <source>
        <dbReference type="ARBA" id="ARBA00022490"/>
    </source>
</evidence>
<comment type="function">
    <text evidence="8">The phosphoenolpyruvate-dependent sugar phosphotransferase system (sugar PTS), a major carbohydrate active transport system, catalyzes the phosphorylation of incoming sugar substrates concomitantly with their translocation across the cell membrane. The enzyme II UlaABC PTS system is involved in ascorbate transport.</text>
</comment>
<reference evidence="12 13" key="1">
    <citation type="submission" date="2023-07" db="EMBL/GenBank/DDBJ databases">
        <title>Genomic Encyclopedia of Type Strains, Phase IV (KMG-IV): sequencing the most valuable type-strain genomes for metagenomic binning, comparative biology and taxonomic classification.</title>
        <authorList>
            <person name="Goeker M."/>
        </authorList>
    </citation>
    <scope>NUCLEOTIDE SEQUENCE [LARGE SCALE GENOMIC DNA]</scope>
    <source>
        <strain evidence="12 13">DSM 16784</strain>
    </source>
</reference>
<keyword evidence="6" id="KW-0598">Phosphotransferase system</keyword>
<dbReference type="InterPro" id="IPR051351">
    <property type="entry name" value="Ascorbate-PTS_EIIA_comp"/>
</dbReference>
<feature type="domain" description="PTS EIIA type-2" evidence="11">
    <location>
        <begin position="3"/>
        <end position="145"/>
    </location>
</feature>
<keyword evidence="2" id="KW-0813">Transport</keyword>
<protein>
    <recommendedName>
        <fullName evidence="9">Ascorbate-specific PTS system EIIA component</fullName>
    </recommendedName>
    <alternativeName>
        <fullName evidence="10">Ascorbate-specific phosphotransferase enzyme IIA component</fullName>
    </alternativeName>
</protein>
<dbReference type="Gene3D" id="3.40.930.10">
    <property type="entry name" value="Mannitol-specific EII, Chain A"/>
    <property type="match status" value="1"/>
</dbReference>
<dbReference type="PANTHER" id="PTHR36203">
    <property type="entry name" value="ASCORBATE-SPECIFIC PTS SYSTEM EIIA COMPONENT"/>
    <property type="match status" value="1"/>
</dbReference>
<dbReference type="InterPro" id="IPR002178">
    <property type="entry name" value="PTS_EIIA_type-2_dom"/>
</dbReference>
<dbReference type="Pfam" id="PF00359">
    <property type="entry name" value="PTS_EIIA_2"/>
    <property type="match status" value="1"/>
</dbReference>
<accession>A0ABU0DZ07</accession>
<gene>
    <name evidence="12" type="ORF">J2S15_000598</name>
</gene>
<keyword evidence="4" id="KW-0597">Phosphoprotein</keyword>
<keyword evidence="3" id="KW-0963">Cytoplasm</keyword>
<evidence type="ECO:0000256" key="5">
    <source>
        <dbReference type="ARBA" id="ARBA00022679"/>
    </source>
</evidence>
<dbReference type="PANTHER" id="PTHR36203:SF1">
    <property type="entry name" value="ASCORBATE-SPECIFIC PTS SYSTEM EIIA COMPONENT"/>
    <property type="match status" value="1"/>
</dbReference>
<keyword evidence="7" id="KW-0418">Kinase</keyword>
<evidence type="ECO:0000256" key="7">
    <source>
        <dbReference type="ARBA" id="ARBA00022777"/>
    </source>
</evidence>
<dbReference type="SUPFAM" id="SSF55804">
    <property type="entry name" value="Phoshotransferase/anion transport protein"/>
    <property type="match status" value="1"/>
</dbReference>
<keyword evidence="13" id="KW-1185">Reference proteome</keyword>
<name>A0ABU0DZ07_9FIRM</name>
<dbReference type="PROSITE" id="PS51094">
    <property type="entry name" value="PTS_EIIA_TYPE_2"/>
    <property type="match status" value="1"/>
</dbReference>
<keyword evidence="5" id="KW-0808">Transferase</keyword>
<evidence type="ECO:0000313" key="12">
    <source>
        <dbReference type="EMBL" id="MDQ0359867.1"/>
    </source>
</evidence>
<evidence type="ECO:0000256" key="1">
    <source>
        <dbReference type="ARBA" id="ARBA00004496"/>
    </source>
</evidence>
<evidence type="ECO:0000256" key="4">
    <source>
        <dbReference type="ARBA" id="ARBA00022553"/>
    </source>
</evidence>